<dbReference type="InterPro" id="IPR016040">
    <property type="entry name" value="NAD(P)-bd_dom"/>
</dbReference>
<evidence type="ECO:0000256" key="2">
    <source>
        <dbReference type="ARBA" id="ARBA00004447"/>
    </source>
</evidence>
<comment type="similarity">
    <text evidence="5">Belongs to the NAD(P)-dependent epimerase/dehydratase family. UDP-glucuronic acid decarboxylase subfamily.</text>
</comment>
<evidence type="ECO:0000256" key="10">
    <source>
        <dbReference type="ARBA" id="ARBA00022968"/>
    </source>
</evidence>
<comment type="pathway">
    <text evidence="4">Nucleotide-sugar biosynthesis; UDP-alpha-D-xylose biosynthesis; UDP-alpha-D-xylose from UDP-alpha-D-glucuronate: step 1/1.</text>
</comment>
<evidence type="ECO:0000256" key="11">
    <source>
        <dbReference type="ARBA" id="ARBA00022989"/>
    </source>
</evidence>
<evidence type="ECO:0000256" key="1">
    <source>
        <dbReference type="ARBA" id="ARBA00001911"/>
    </source>
</evidence>
<evidence type="ECO:0000256" key="15">
    <source>
        <dbReference type="ARBA" id="ARBA00023239"/>
    </source>
</evidence>
<keyword evidence="14" id="KW-0472">Membrane</keyword>
<dbReference type="GO" id="GO:0042732">
    <property type="term" value="P:D-xylose metabolic process"/>
    <property type="evidence" value="ECO:0007669"/>
    <property type="project" value="InterPro"/>
</dbReference>
<dbReference type="UniPathway" id="UPA00796">
    <property type="reaction ID" value="UER00771"/>
</dbReference>
<evidence type="ECO:0000313" key="17">
    <source>
        <dbReference type="EMBL" id="VVU95005.1"/>
    </source>
</evidence>
<dbReference type="InterPro" id="IPR044516">
    <property type="entry name" value="UXS-like"/>
</dbReference>
<keyword evidence="9" id="KW-0210">Decarboxylase</keyword>
<keyword evidence="8" id="KW-0812">Transmembrane</keyword>
<evidence type="ECO:0000256" key="4">
    <source>
        <dbReference type="ARBA" id="ARBA00005100"/>
    </source>
</evidence>
<keyword evidence="12" id="KW-0520">NAD</keyword>
<keyword evidence="11" id="KW-1133">Transmembrane helix</keyword>
<keyword evidence="13" id="KW-0333">Golgi apparatus</keyword>
<dbReference type="PANTHER" id="PTHR43078:SF6">
    <property type="entry name" value="UDP-GLUCURONIC ACID DECARBOXYLASE 1"/>
    <property type="match status" value="1"/>
</dbReference>
<evidence type="ECO:0000256" key="6">
    <source>
        <dbReference type="ARBA" id="ARBA00012290"/>
    </source>
</evidence>
<keyword evidence="10" id="KW-0735">Signal-anchor</keyword>
<evidence type="ECO:0000256" key="9">
    <source>
        <dbReference type="ARBA" id="ARBA00022793"/>
    </source>
</evidence>
<dbReference type="GO" id="GO:0070403">
    <property type="term" value="F:NAD+ binding"/>
    <property type="evidence" value="ECO:0007669"/>
    <property type="project" value="InterPro"/>
</dbReference>
<comment type="subcellular location">
    <subcellularLocation>
        <location evidence="3">Cytoplasm</location>
    </subcellularLocation>
    <subcellularLocation>
        <location evidence="2">Golgi apparatus</location>
        <location evidence="2">Golgi stack membrane</location>
        <topology evidence="2">Single-pass type II membrane protein</topology>
    </subcellularLocation>
</comment>
<dbReference type="GO" id="GO:0048040">
    <property type="term" value="F:UDP-glucuronate decarboxylase activity"/>
    <property type="evidence" value="ECO:0007669"/>
    <property type="project" value="UniProtKB-EC"/>
</dbReference>
<dbReference type="Pfam" id="PF16363">
    <property type="entry name" value="GDP_Man_Dehyd"/>
    <property type="match status" value="1"/>
</dbReference>
<evidence type="ECO:0000256" key="13">
    <source>
        <dbReference type="ARBA" id="ARBA00023034"/>
    </source>
</evidence>
<feature type="domain" description="NAD(P)-binding" evidence="16">
    <location>
        <begin position="4"/>
        <end position="299"/>
    </location>
</feature>
<dbReference type="GO" id="GO:0033320">
    <property type="term" value="P:UDP-D-xylose biosynthetic process"/>
    <property type="evidence" value="ECO:0007669"/>
    <property type="project" value="UniProtKB-UniPathway"/>
</dbReference>
<name>A0A5E8CLK9_9ZZZZ</name>
<evidence type="ECO:0000256" key="14">
    <source>
        <dbReference type="ARBA" id="ARBA00023136"/>
    </source>
</evidence>
<proteinExistence type="inferred from homology"/>
<evidence type="ECO:0000259" key="16">
    <source>
        <dbReference type="Pfam" id="PF16363"/>
    </source>
</evidence>
<dbReference type="EMBL" id="CABVLZ010000003">
    <property type="protein sequence ID" value="VVU95005.1"/>
    <property type="molecule type" value="Genomic_DNA"/>
</dbReference>
<gene>
    <name evidence="17" type="ORF">CPAV1605_730</name>
</gene>
<evidence type="ECO:0000256" key="5">
    <source>
        <dbReference type="ARBA" id="ARBA00007505"/>
    </source>
</evidence>
<protein>
    <recommendedName>
        <fullName evidence="6">UDP-glucuronate decarboxylase</fullName>
        <ecNumber evidence="6">4.1.1.35</ecNumber>
    </recommendedName>
</protein>
<keyword evidence="7" id="KW-0963">Cytoplasm</keyword>
<evidence type="ECO:0000256" key="3">
    <source>
        <dbReference type="ARBA" id="ARBA00004496"/>
    </source>
</evidence>
<evidence type="ECO:0000256" key="8">
    <source>
        <dbReference type="ARBA" id="ARBA00022692"/>
    </source>
</evidence>
<dbReference type="CDD" id="cd05230">
    <property type="entry name" value="UGD_SDR_e"/>
    <property type="match status" value="1"/>
</dbReference>
<sequence>MKILITGGTGFIGSHLCEKLLKLNHYIICLDNNFTGSLDNIQHLRDNKNFEFIRHDIIDPIKLEVDQIYHLACPASPKDYQYNSIKTIKTNFLGTLNMLGLAKRTKARILLSSTSEIYGNPNISPQPEEYWGNVNPIGERSCYDEGKRIAETLMIEYNRNCNVDIRIARIFNTYGPKLNKNDGRVVSNFINQALENKDITIYGDGSQTRSFCYIDDQVNGLINLMNSNYKLPVNIGNPQEITILTLSSKIIELTKSNSKLIFEDLPQDDPTNRKPDITKAKNILNWEPKVDLKEGLEKTIEYFKNIKEY</sequence>
<dbReference type="EC" id="4.1.1.35" evidence="6"/>
<reference evidence="17" key="1">
    <citation type="submission" date="2019-09" db="EMBL/GenBank/DDBJ databases">
        <authorList>
            <person name="Needham M D."/>
        </authorList>
    </citation>
    <scope>NUCLEOTIDE SEQUENCE</scope>
</reference>
<dbReference type="GO" id="GO:0032580">
    <property type="term" value="C:Golgi cisterna membrane"/>
    <property type="evidence" value="ECO:0007669"/>
    <property type="project" value="UniProtKB-SubCell"/>
</dbReference>
<dbReference type="SUPFAM" id="SSF51735">
    <property type="entry name" value="NAD(P)-binding Rossmann-fold domains"/>
    <property type="match status" value="1"/>
</dbReference>
<organism evidence="17">
    <name type="scientific">seawater metagenome</name>
    <dbReference type="NCBI Taxonomy" id="1561972"/>
    <lineage>
        <taxon>unclassified sequences</taxon>
        <taxon>metagenomes</taxon>
        <taxon>ecological metagenomes</taxon>
    </lineage>
</organism>
<dbReference type="PANTHER" id="PTHR43078">
    <property type="entry name" value="UDP-GLUCURONIC ACID DECARBOXYLASE-RELATED"/>
    <property type="match status" value="1"/>
</dbReference>
<dbReference type="AlphaFoldDB" id="A0A5E8CLK9"/>
<dbReference type="FunFam" id="3.40.50.720:FF:000150">
    <property type="entry name" value="UDP-glucuronic acid decarboxylase 6"/>
    <property type="match status" value="1"/>
</dbReference>
<evidence type="ECO:0000256" key="12">
    <source>
        <dbReference type="ARBA" id="ARBA00023027"/>
    </source>
</evidence>
<comment type="cofactor">
    <cofactor evidence="1">
        <name>NAD(+)</name>
        <dbReference type="ChEBI" id="CHEBI:57540"/>
    </cofactor>
</comment>
<dbReference type="InterPro" id="IPR036291">
    <property type="entry name" value="NAD(P)-bd_dom_sf"/>
</dbReference>
<evidence type="ECO:0000256" key="7">
    <source>
        <dbReference type="ARBA" id="ARBA00022490"/>
    </source>
</evidence>
<accession>A0A5E8CLK9</accession>
<dbReference type="Gene3D" id="3.40.50.720">
    <property type="entry name" value="NAD(P)-binding Rossmann-like Domain"/>
    <property type="match status" value="1"/>
</dbReference>
<keyword evidence="15" id="KW-0456">Lyase</keyword>